<dbReference type="GO" id="GO:0022857">
    <property type="term" value="F:transmembrane transporter activity"/>
    <property type="evidence" value="ECO:0007669"/>
    <property type="project" value="InterPro"/>
</dbReference>
<dbReference type="AlphaFoldDB" id="A0A9P6HFH7"/>
<accession>A0A9P6HFH7</accession>
<keyword evidence="5" id="KW-1185">Reference proteome</keyword>
<protein>
    <recommendedName>
        <fullName evidence="6">Reverse transcriptase domain-containing protein</fullName>
    </recommendedName>
</protein>
<evidence type="ECO:0000256" key="1">
    <source>
        <dbReference type="ARBA" id="ARBA00004141"/>
    </source>
</evidence>
<feature type="transmembrane region" description="Helical" evidence="3">
    <location>
        <begin position="374"/>
        <end position="395"/>
    </location>
</feature>
<evidence type="ECO:0000256" key="2">
    <source>
        <dbReference type="SAM" id="MobiDB-lite"/>
    </source>
</evidence>
<dbReference type="Proteomes" id="UP000736335">
    <property type="component" value="Unassembled WGS sequence"/>
</dbReference>
<dbReference type="EMBL" id="WIUZ02000006">
    <property type="protein sequence ID" value="KAF9785757.1"/>
    <property type="molecule type" value="Genomic_DNA"/>
</dbReference>
<feature type="transmembrane region" description="Helical" evidence="3">
    <location>
        <begin position="113"/>
        <end position="137"/>
    </location>
</feature>
<keyword evidence="3" id="KW-1133">Transmembrane helix</keyword>
<evidence type="ECO:0000313" key="5">
    <source>
        <dbReference type="Proteomes" id="UP000736335"/>
    </source>
</evidence>
<dbReference type="InterPro" id="IPR011701">
    <property type="entry name" value="MFS"/>
</dbReference>
<dbReference type="SUPFAM" id="SSF103473">
    <property type="entry name" value="MFS general substrate transporter"/>
    <property type="match status" value="1"/>
</dbReference>
<dbReference type="PANTHER" id="PTHR37015">
    <property type="entry name" value="REVERSE TRANSCRIPTASE DOMAIN-CONTAINING PROTEIN"/>
    <property type="match status" value="1"/>
</dbReference>
<keyword evidence="3" id="KW-0812">Transmembrane</keyword>
<feature type="transmembrane region" description="Helical" evidence="3">
    <location>
        <begin position="292"/>
        <end position="313"/>
    </location>
</feature>
<gene>
    <name evidence="4" type="ORF">BJ322DRAFT_1107649</name>
</gene>
<evidence type="ECO:0000256" key="3">
    <source>
        <dbReference type="SAM" id="Phobius"/>
    </source>
</evidence>
<feature type="compositionally biased region" description="Basic and acidic residues" evidence="2">
    <location>
        <begin position="571"/>
        <end position="582"/>
    </location>
</feature>
<proteinExistence type="predicted"/>
<sequence length="1263" mass="141495">MTLIPAVEIAASPFQFVAALQADPLARLSPRPSFESRKTSQPDTIDLENLGVEESPIPTQCEPQVVTKAHSLNIRKLNVKFAVVCLALFLEGWNLGATGPLIPAIQKYYHVDYILVSMMFLVQCAGFISGAMLNVYLAHTNFSFGQLVVLGHVSQLVMWIIQAPAPPFPLFIMSYFFGGFGFAMQDAQLNGFVAALEHHRETRVGIIHAFFGLGAFVVPLVSTKFANSLHWSFHYLTSIGVASICIVCSSLAFRFKKQDEILEEIGQPPRERGTSEQSHYGQIMGQRAVHMMAFFILDSIEITLGGWIVSYIIDVRGGGPSSGYISSGFWGGLALGRVGLIWLNRLLGDRSAVFLYGILIIALEITIWKVPSLIGNAVTVSFVGVLLGPIFPIVINHASKVLPHWLLTDSPRPTSMAQSSTGSSAFSQTLQFITSVKLQELQHQSETFSKHVDDVTNRASMAEGEIDKVQKLLDGVKAWKGLGRLTATDLPLDNIQLWLHQAKTDPSISIRQVQEWGNLLETHLRASVTRFDYAKLFGNLLTEWLQSGDSQATGLVVSEESDDADGSEPVGEDKPARAEKVEQKDKIQELIFAEKPMNTKAIEEYLEELFSAPDAKAALKGVRKNLEDLGKTSRSARVSPRDLKSWLISSLLNRDILSAEKTETLKGFLTNDVILQEVASVLNMQLASIESFSWPQEGVQVEMRRHLSGKYRAYMDTEIITALLFQYLGMRWSVGFKAAISDVVDSPAWKRDAREFTREERLQRSKCFNEPKTDVSQSIENERRAEQKKLFFMTQLPGELASLSPYDEDPVVTGPAVVNVQQTLLKIINTEIYLKQALHGQCTVVRTDLEWFGPSLPHDSILTVLRFFGMPELWVTFMKKWLNASLSFDQGAPPKTRRRGVPIAHTLAVLCGEAILFGVDFAVNQRAAGLYLYRIYDDFWFWSHDPEVCAEAWAEMQKYGSLLGFTFNMKKTGAVCVGGPLSPSLPVGTSGCQWGFLRLDGEQGRFVIDQSSVDVHIAELRRQLAATKSVFGFVNAYNKYLKFFQRNFGDPAHCFGRTHADEVIETYSRIQKELFPMTGGSVIQCIQQMIEQRFGIKDIPSGWFYFPISRGGLEVWNPLVDFLLVRDNLKEQPNTFIELEEEDTKEYTTLFAAWKSGEGSSNAVTKQFLTFDQYIEGRETRLTKWRNAYKALQDSPNVSSMTISSRITDDLEGELLDDYQEWNASLYADDIFRRFGTLTIVEPTLIPVGMVSVFKNTKIQWDS</sequence>
<dbReference type="PANTHER" id="PTHR37015:SF2">
    <property type="entry name" value="REVERSE TRANSCRIPTASE DOMAIN-CONTAINING PROTEIN"/>
    <property type="match status" value="1"/>
</dbReference>
<evidence type="ECO:0000313" key="4">
    <source>
        <dbReference type="EMBL" id="KAF9785757.1"/>
    </source>
</evidence>
<dbReference type="GO" id="GO:0016020">
    <property type="term" value="C:membrane"/>
    <property type="evidence" value="ECO:0007669"/>
    <property type="project" value="UniProtKB-SubCell"/>
</dbReference>
<feature type="transmembrane region" description="Helical" evidence="3">
    <location>
        <begin position="233"/>
        <end position="253"/>
    </location>
</feature>
<reference evidence="4" key="1">
    <citation type="journal article" date="2020" name="Nat. Commun.">
        <title>Large-scale genome sequencing of mycorrhizal fungi provides insights into the early evolution of symbiotic traits.</title>
        <authorList>
            <person name="Miyauchi S."/>
            <person name="Kiss E."/>
            <person name="Kuo A."/>
            <person name="Drula E."/>
            <person name="Kohler A."/>
            <person name="Sanchez-Garcia M."/>
            <person name="Morin E."/>
            <person name="Andreopoulos B."/>
            <person name="Barry K.W."/>
            <person name="Bonito G."/>
            <person name="Buee M."/>
            <person name="Carver A."/>
            <person name="Chen C."/>
            <person name="Cichocki N."/>
            <person name="Clum A."/>
            <person name="Culley D."/>
            <person name="Crous P.W."/>
            <person name="Fauchery L."/>
            <person name="Girlanda M."/>
            <person name="Hayes R.D."/>
            <person name="Keri Z."/>
            <person name="LaButti K."/>
            <person name="Lipzen A."/>
            <person name="Lombard V."/>
            <person name="Magnuson J."/>
            <person name="Maillard F."/>
            <person name="Murat C."/>
            <person name="Nolan M."/>
            <person name="Ohm R.A."/>
            <person name="Pangilinan J."/>
            <person name="Pereira M.F."/>
            <person name="Perotto S."/>
            <person name="Peter M."/>
            <person name="Pfister S."/>
            <person name="Riley R."/>
            <person name="Sitrit Y."/>
            <person name="Stielow J.B."/>
            <person name="Szollosi G."/>
            <person name="Zifcakova L."/>
            <person name="Stursova M."/>
            <person name="Spatafora J.W."/>
            <person name="Tedersoo L."/>
            <person name="Vaario L.M."/>
            <person name="Yamada A."/>
            <person name="Yan M."/>
            <person name="Wang P."/>
            <person name="Xu J."/>
            <person name="Bruns T."/>
            <person name="Baldrian P."/>
            <person name="Vilgalys R."/>
            <person name="Dunand C."/>
            <person name="Henrissat B."/>
            <person name="Grigoriev I.V."/>
            <person name="Hibbett D."/>
            <person name="Nagy L.G."/>
            <person name="Martin F.M."/>
        </authorList>
    </citation>
    <scope>NUCLEOTIDE SEQUENCE</scope>
    <source>
        <strain evidence="4">UH-Tt-Lm1</strain>
    </source>
</reference>
<dbReference type="Gene3D" id="1.20.1250.20">
    <property type="entry name" value="MFS general substrate transporter like domains"/>
    <property type="match status" value="1"/>
</dbReference>
<dbReference type="OrthoDB" id="74545at2759"/>
<feature type="transmembrane region" description="Helical" evidence="3">
    <location>
        <begin position="144"/>
        <end position="161"/>
    </location>
</feature>
<keyword evidence="3" id="KW-0472">Membrane</keyword>
<feature type="transmembrane region" description="Helical" evidence="3">
    <location>
        <begin position="351"/>
        <end position="368"/>
    </location>
</feature>
<feature type="transmembrane region" description="Helical" evidence="3">
    <location>
        <begin position="204"/>
        <end position="221"/>
    </location>
</feature>
<name>A0A9P6HFH7_9AGAM</name>
<dbReference type="InterPro" id="IPR036259">
    <property type="entry name" value="MFS_trans_sf"/>
</dbReference>
<reference evidence="4" key="2">
    <citation type="submission" date="2020-11" db="EMBL/GenBank/DDBJ databases">
        <authorList>
            <consortium name="DOE Joint Genome Institute"/>
            <person name="Kuo A."/>
            <person name="Miyauchi S."/>
            <person name="Kiss E."/>
            <person name="Drula E."/>
            <person name="Kohler A."/>
            <person name="Sanchez-Garcia M."/>
            <person name="Andreopoulos B."/>
            <person name="Barry K.W."/>
            <person name="Bonito G."/>
            <person name="Buee M."/>
            <person name="Carver A."/>
            <person name="Chen C."/>
            <person name="Cichocki N."/>
            <person name="Clum A."/>
            <person name="Culley D."/>
            <person name="Crous P.W."/>
            <person name="Fauchery L."/>
            <person name="Girlanda M."/>
            <person name="Hayes R."/>
            <person name="Keri Z."/>
            <person name="Labutti K."/>
            <person name="Lipzen A."/>
            <person name="Lombard V."/>
            <person name="Magnuson J."/>
            <person name="Maillard F."/>
            <person name="Morin E."/>
            <person name="Murat C."/>
            <person name="Nolan M."/>
            <person name="Ohm R."/>
            <person name="Pangilinan J."/>
            <person name="Pereira M."/>
            <person name="Perotto S."/>
            <person name="Peter M."/>
            <person name="Riley R."/>
            <person name="Sitrit Y."/>
            <person name="Stielow B."/>
            <person name="Szollosi G."/>
            <person name="Zifcakova L."/>
            <person name="Stursova M."/>
            <person name="Spatafora J.W."/>
            <person name="Tedersoo L."/>
            <person name="Vaario L.-M."/>
            <person name="Yamada A."/>
            <person name="Yan M."/>
            <person name="Wang P."/>
            <person name="Xu J."/>
            <person name="Bruns T."/>
            <person name="Baldrian P."/>
            <person name="Vilgalys R."/>
            <person name="Henrissat B."/>
            <person name="Grigoriev I.V."/>
            <person name="Hibbett D."/>
            <person name="Nagy L.G."/>
            <person name="Martin F.M."/>
        </authorList>
    </citation>
    <scope>NUCLEOTIDE SEQUENCE</scope>
    <source>
        <strain evidence="4">UH-Tt-Lm1</strain>
    </source>
</reference>
<comment type="caution">
    <text evidence="4">The sequence shown here is derived from an EMBL/GenBank/DDBJ whole genome shotgun (WGS) entry which is preliminary data.</text>
</comment>
<organism evidence="4 5">
    <name type="scientific">Thelephora terrestris</name>
    <dbReference type="NCBI Taxonomy" id="56493"/>
    <lineage>
        <taxon>Eukaryota</taxon>
        <taxon>Fungi</taxon>
        <taxon>Dikarya</taxon>
        <taxon>Basidiomycota</taxon>
        <taxon>Agaricomycotina</taxon>
        <taxon>Agaricomycetes</taxon>
        <taxon>Thelephorales</taxon>
        <taxon>Thelephoraceae</taxon>
        <taxon>Thelephora</taxon>
    </lineage>
</organism>
<comment type="subcellular location">
    <subcellularLocation>
        <location evidence="1">Membrane</location>
        <topology evidence="1">Multi-pass membrane protein</topology>
    </subcellularLocation>
</comment>
<feature type="transmembrane region" description="Helical" evidence="3">
    <location>
        <begin position="167"/>
        <end position="184"/>
    </location>
</feature>
<dbReference type="Pfam" id="PF07690">
    <property type="entry name" value="MFS_1"/>
    <property type="match status" value="1"/>
</dbReference>
<evidence type="ECO:0008006" key="6">
    <source>
        <dbReference type="Google" id="ProtNLM"/>
    </source>
</evidence>
<feature type="region of interest" description="Disordered" evidence="2">
    <location>
        <begin position="557"/>
        <end position="582"/>
    </location>
</feature>